<keyword evidence="6 7" id="KW-0472">Membrane</keyword>
<feature type="transmembrane region" description="Helical" evidence="7">
    <location>
        <begin position="386"/>
        <end position="406"/>
    </location>
</feature>
<feature type="transmembrane region" description="Helical" evidence="7">
    <location>
        <begin position="92"/>
        <end position="113"/>
    </location>
</feature>
<gene>
    <name evidence="8" type="ORF">QH948_00865</name>
</gene>
<feature type="transmembrane region" description="Helical" evidence="7">
    <location>
        <begin position="133"/>
        <end position="155"/>
    </location>
</feature>
<evidence type="ECO:0000313" key="8">
    <source>
        <dbReference type="EMBL" id="WGT47371.1"/>
    </source>
</evidence>
<evidence type="ECO:0000256" key="5">
    <source>
        <dbReference type="ARBA" id="ARBA00022989"/>
    </source>
</evidence>
<evidence type="ECO:0000256" key="7">
    <source>
        <dbReference type="SAM" id="Phobius"/>
    </source>
</evidence>
<feature type="transmembrane region" description="Helical" evidence="7">
    <location>
        <begin position="318"/>
        <end position="342"/>
    </location>
</feature>
<dbReference type="PANTHER" id="PTHR43549:SF3">
    <property type="entry name" value="MULTIDRUG RESISTANCE PROTEIN YPNP-RELATED"/>
    <property type="match status" value="1"/>
</dbReference>
<evidence type="ECO:0000256" key="4">
    <source>
        <dbReference type="ARBA" id="ARBA00022692"/>
    </source>
</evidence>
<feature type="transmembrane region" description="Helical" evidence="7">
    <location>
        <begin position="281"/>
        <end position="298"/>
    </location>
</feature>
<evidence type="ECO:0000256" key="1">
    <source>
        <dbReference type="ARBA" id="ARBA00004651"/>
    </source>
</evidence>
<dbReference type="CDD" id="cd13138">
    <property type="entry name" value="MATE_yoeA_like"/>
    <property type="match status" value="1"/>
</dbReference>
<keyword evidence="9" id="KW-1185">Reference proteome</keyword>
<feature type="transmembrane region" description="Helical" evidence="7">
    <location>
        <begin position="56"/>
        <end position="80"/>
    </location>
</feature>
<organism evidence="8 9">
    <name type="scientific">Tessaracoccus lacteus</name>
    <dbReference type="NCBI Taxonomy" id="3041766"/>
    <lineage>
        <taxon>Bacteria</taxon>
        <taxon>Bacillati</taxon>
        <taxon>Actinomycetota</taxon>
        <taxon>Actinomycetes</taxon>
        <taxon>Propionibacteriales</taxon>
        <taxon>Propionibacteriaceae</taxon>
        <taxon>Tessaracoccus</taxon>
    </lineage>
</organism>
<dbReference type="InterPro" id="IPR052031">
    <property type="entry name" value="Membrane_Transporter-Flippase"/>
</dbReference>
<feature type="transmembrane region" description="Helical" evidence="7">
    <location>
        <begin position="412"/>
        <end position="435"/>
    </location>
</feature>
<dbReference type="InterPro" id="IPR002528">
    <property type="entry name" value="MATE_fam"/>
</dbReference>
<feature type="transmembrane region" description="Helical" evidence="7">
    <location>
        <begin position="239"/>
        <end position="261"/>
    </location>
</feature>
<evidence type="ECO:0000256" key="2">
    <source>
        <dbReference type="ARBA" id="ARBA00022448"/>
    </source>
</evidence>
<proteinExistence type="predicted"/>
<feature type="transmembrane region" description="Helical" evidence="7">
    <location>
        <begin position="192"/>
        <end position="212"/>
    </location>
</feature>
<dbReference type="Proteomes" id="UP001244136">
    <property type="component" value="Chromosome"/>
</dbReference>
<reference evidence="8 9" key="1">
    <citation type="journal article" date="2008" name="Int. J. Syst. Evol. Microbiol.">
        <title>Tessaracoccus flavescens sp. nov., isolated from marine sediment.</title>
        <authorList>
            <person name="Lee D.W."/>
            <person name="Lee S.D."/>
        </authorList>
    </citation>
    <scope>NUCLEOTIDE SEQUENCE [LARGE SCALE GENOMIC DNA]</scope>
    <source>
        <strain evidence="8 9">T21</strain>
    </source>
</reference>
<dbReference type="EMBL" id="CP123967">
    <property type="protein sequence ID" value="WGT47371.1"/>
    <property type="molecule type" value="Genomic_DNA"/>
</dbReference>
<name>A0ABY8PYQ3_9ACTN</name>
<dbReference type="PANTHER" id="PTHR43549">
    <property type="entry name" value="MULTIDRUG RESISTANCE PROTEIN YPNP-RELATED"/>
    <property type="match status" value="1"/>
</dbReference>
<sequence>MSHNLTVGPPVRLIVMFTLPLLLGNVFQQLYAVTDSIVVGRMIGVEALAAVGASGSLQFLLVGFAMGASAGVAIPVARAFGAHNLPRMRRAVAAGATISVGIAIAIFLIGTLGSGTLLTWMGTPAALMDDARTFLTVLFSGAVATVAFNFLSAVIRALGDSRTPLTFLVVACILNGLLVVAFIGWFHMGVGGAALATIVAQAISVILCLILIQRRMPELRLHREDWRFSSRELGEAARFGLTMGFQMSVIAIGAAILQFGINQLGTDAVAAFTAAMRVDQVAVTPLASVGVAMSTYVAQNRGARQWWRIRVGVFRTAWLTMGLAVVLGATISIFGTNLVRLFVGDAQEQVVSMAHQYLVVNGTLYVILSLLFLLRQSVQGLGDTLTPTLAGFMELAARALVGLVLIEQLGWTGAVIAAPLAWVGALIPVAIAWAVQRRRLIRESATPSEVDSLTPTRDVQRAA</sequence>
<feature type="transmembrane region" description="Helical" evidence="7">
    <location>
        <begin position="167"/>
        <end position="186"/>
    </location>
</feature>
<keyword evidence="4 7" id="KW-0812">Transmembrane</keyword>
<protein>
    <submittedName>
        <fullName evidence="8">MATE family efflux transporter</fullName>
    </submittedName>
</protein>
<dbReference type="NCBIfam" id="TIGR00797">
    <property type="entry name" value="matE"/>
    <property type="match status" value="1"/>
</dbReference>
<dbReference type="InterPro" id="IPR048279">
    <property type="entry name" value="MdtK-like"/>
</dbReference>
<evidence type="ECO:0000256" key="6">
    <source>
        <dbReference type="ARBA" id="ARBA00023136"/>
    </source>
</evidence>
<evidence type="ECO:0000256" key="3">
    <source>
        <dbReference type="ARBA" id="ARBA00022475"/>
    </source>
</evidence>
<keyword evidence="3" id="KW-1003">Cell membrane</keyword>
<dbReference type="PIRSF" id="PIRSF006603">
    <property type="entry name" value="DinF"/>
    <property type="match status" value="1"/>
</dbReference>
<dbReference type="Pfam" id="PF01554">
    <property type="entry name" value="MatE"/>
    <property type="match status" value="2"/>
</dbReference>
<feature type="transmembrane region" description="Helical" evidence="7">
    <location>
        <begin position="354"/>
        <end position="374"/>
    </location>
</feature>
<accession>A0ABY8PYQ3</accession>
<dbReference type="RefSeq" id="WP_281145103.1">
    <property type="nucleotide sequence ID" value="NZ_CP123967.1"/>
</dbReference>
<evidence type="ECO:0000313" key="9">
    <source>
        <dbReference type="Proteomes" id="UP001244136"/>
    </source>
</evidence>
<comment type="subcellular location">
    <subcellularLocation>
        <location evidence="1">Cell membrane</location>
        <topology evidence="1">Multi-pass membrane protein</topology>
    </subcellularLocation>
</comment>
<keyword evidence="5 7" id="KW-1133">Transmembrane helix</keyword>
<keyword evidence="2" id="KW-0813">Transport</keyword>